<dbReference type="InterPro" id="IPR050387">
    <property type="entry name" value="Hedgehog_Signaling"/>
</dbReference>
<dbReference type="GO" id="GO:0010468">
    <property type="term" value="P:regulation of gene expression"/>
    <property type="evidence" value="ECO:0007669"/>
    <property type="project" value="TreeGrafter"/>
</dbReference>
<dbReference type="Proteomes" id="UP000719412">
    <property type="component" value="Unassembled WGS sequence"/>
</dbReference>
<dbReference type="SUPFAM" id="SSF55166">
    <property type="entry name" value="Hedgehog/DD-peptidase"/>
    <property type="match status" value="1"/>
</dbReference>
<dbReference type="GO" id="GO:0007224">
    <property type="term" value="P:smoothened signaling pathway"/>
    <property type="evidence" value="ECO:0007669"/>
    <property type="project" value="TreeGrafter"/>
</dbReference>
<dbReference type="Gene3D" id="3.30.1380.10">
    <property type="match status" value="1"/>
</dbReference>
<feature type="domain" description="Hedgehog N-terminal signalling" evidence="1">
    <location>
        <begin position="228"/>
        <end position="307"/>
    </location>
</feature>
<reference evidence="2" key="1">
    <citation type="journal article" date="2020" name="J Insects Food Feed">
        <title>The yellow mealworm (Tenebrio molitor) genome: a resource for the emerging insects as food and feed industry.</title>
        <authorList>
            <person name="Eriksson T."/>
            <person name="Andere A."/>
            <person name="Kelstrup H."/>
            <person name="Emery V."/>
            <person name="Picard C."/>
        </authorList>
    </citation>
    <scope>NUCLEOTIDE SEQUENCE</scope>
    <source>
        <strain evidence="2">Stoneville</strain>
        <tissue evidence="2">Whole head</tissue>
    </source>
</reference>
<proteinExistence type="predicted"/>
<organism evidence="2 3">
    <name type="scientific">Tenebrio molitor</name>
    <name type="common">Yellow mealworm beetle</name>
    <dbReference type="NCBI Taxonomy" id="7067"/>
    <lineage>
        <taxon>Eukaryota</taxon>
        <taxon>Metazoa</taxon>
        <taxon>Ecdysozoa</taxon>
        <taxon>Arthropoda</taxon>
        <taxon>Hexapoda</taxon>
        <taxon>Insecta</taxon>
        <taxon>Pterygota</taxon>
        <taxon>Neoptera</taxon>
        <taxon>Endopterygota</taxon>
        <taxon>Coleoptera</taxon>
        <taxon>Polyphaga</taxon>
        <taxon>Cucujiformia</taxon>
        <taxon>Tenebrionidae</taxon>
        <taxon>Tenebrio</taxon>
    </lineage>
</organism>
<dbReference type="InterPro" id="IPR009045">
    <property type="entry name" value="Zn_M74/Hedgehog-like"/>
</dbReference>
<dbReference type="EMBL" id="JABDTM020024208">
    <property type="protein sequence ID" value="KAH0814525.1"/>
    <property type="molecule type" value="Genomic_DNA"/>
</dbReference>
<evidence type="ECO:0000313" key="2">
    <source>
        <dbReference type="EMBL" id="KAH0814525.1"/>
    </source>
</evidence>
<evidence type="ECO:0000259" key="1">
    <source>
        <dbReference type="Pfam" id="PF01085"/>
    </source>
</evidence>
<gene>
    <name evidence="2" type="ORF">GEV33_008261</name>
</gene>
<dbReference type="GO" id="GO:0001708">
    <property type="term" value="P:cell fate specification"/>
    <property type="evidence" value="ECO:0007669"/>
    <property type="project" value="TreeGrafter"/>
</dbReference>
<dbReference type="GO" id="GO:0007267">
    <property type="term" value="P:cell-cell signaling"/>
    <property type="evidence" value="ECO:0007669"/>
    <property type="project" value="InterPro"/>
</dbReference>
<dbReference type="AlphaFoldDB" id="A0A8J6H9F4"/>
<dbReference type="InterPro" id="IPR000320">
    <property type="entry name" value="Hedgehog_signalling_dom"/>
</dbReference>
<reference evidence="2" key="2">
    <citation type="submission" date="2021-08" db="EMBL/GenBank/DDBJ databases">
        <authorList>
            <person name="Eriksson T."/>
        </authorList>
    </citation>
    <scope>NUCLEOTIDE SEQUENCE</scope>
    <source>
        <strain evidence="2">Stoneville</strain>
        <tissue evidence="2">Whole head</tissue>
    </source>
</reference>
<keyword evidence="3" id="KW-1185">Reference proteome</keyword>
<dbReference type="Pfam" id="PF01085">
    <property type="entry name" value="HH_signal"/>
    <property type="match status" value="1"/>
</dbReference>
<dbReference type="GO" id="GO:0005615">
    <property type="term" value="C:extracellular space"/>
    <property type="evidence" value="ECO:0007669"/>
    <property type="project" value="TreeGrafter"/>
</dbReference>
<comment type="caution">
    <text evidence="2">The sequence shown here is derived from an EMBL/GenBank/DDBJ whole genome shotgun (WGS) entry which is preliminary data.</text>
</comment>
<dbReference type="GO" id="GO:0005509">
    <property type="term" value="F:calcium ion binding"/>
    <property type="evidence" value="ECO:0007669"/>
    <property type="project" value="TreeGrafter"/>
</dbReference>
<dbReference type="PANTHER" id="PTHR11889">
    <property type="entry name" value="HEDGEHOG"/>
    <property type="match status" value="1"/>
</dbReference>
<evidence type="ECO:0000313" key="3">
    <source>
        <dbReference type="Proteomes" id="UP000719412"/>
    </source>
</evidence>
<accession>A0A8J6H9F4</accession>
<dbReference type="PANTHER" id="PTHR11889:SF31">
    <property type="entry name" value="PROTEIN HEDGEHOG"/>
    <property type="match status" value="1"/>
</dbReference>
<sequence length="409" mass="44896">MKPLRSALAALSNILRQYFKPARSDSPSKSFVAICDRSNCMFVRQEFLRGGLVKTRTVPKGALDAPTRELSIRQDTADSNQNKATAWSVDSQGVLEGGPISIQCQNTGNKHTELTFVNSRSGARWLLGRRHQSKHYKPAEDLLRSLCRHGCSFIRARRAPGARITVVTSEHPLICEVQVHLPSPGPRPPANSRSARQKMARAAEWGPQSMRSASAALLLALVLGAMGCGPGRGVGRRRGPRKLTPLVFKQHVPNVPENTLTASGLTEGRIGRNDTRFKDLVPNYNQDIIFKDEEGTGADRLMTQLSRVRNVEIDEMKTGSLNSLADACSYQANKRGVGMTESRRDRKGDAKRCGCDFSGMVIAENWHLRGRLKKAIGFERNWTGSVMESGGSFFDGITANAGLVIFPLT</sequence>
<protein>
    <recommendedName>
        <fullName evidence="1">Hedgehog N-terminal signalling domain-containing protein</fullName>
    </recommendedName>
</protein>
<dbReference type="GO" id="GO:0005113">
    <property type="term" value="F:patched binding"/>
    <property type="evidence" value="ECO:0007669"/>
    <property type="project" value="TreeGrafter"/>
</dbReference>
<name>A0A8J6H9F4_TENMO</name>